<keyword evidence="1" id="KW-0732">Signal</keyword>
<name>A0AA36CFX3_9BILA</name>
<evidence type="ECO:0000256" key="1">
    <source>
        <dbReference type="SAM" id="SignalP"/>
    </source>
</evidence>
<feature type="non-terminal residue" evidence="2">
    <location>
        <position position="1"/>
    </location>
</feature>
<dbReference type="AlphaFoldDB" id="A0AA36CFX3"/>
<feature type="chain" id="PRO_5041424443" evidence="1">
    <location>
        <begin position="21"/>
        <end position="88"/>
    </location>
</feature>
<reference evidence="2" key="1">
    <citation type="submission" date="2023-06" db="EMBL/GenBank/DDBJ databases">
        <authorList>
            <person name="Delattre M."/>
        </authorList>
    </citation>
    <scope>NUCLEOTIDE SEQUENCE</scope>
    <source>
        <strain evidence="2">AF72</strain>
    </source>
</reference>
<gene>
    <name evidence="2" type="ORF">MSPICULIGERA_LOCUS6277</name>
</gene>
<feature type="signal peptide" evidence="1">
    <location>
        <begin position="1"/>
        <end position="20"/>
    </location>
</feature>
<organism evidence="2 3">
    <name type="scientific">Mesorhabditis spiculigera</name>
    <dbReference type="NCBI Taxonomy" id="96644"/>
    <lineage>
        <taxon>Eukaryota</taxon>
        <taxon>Metazoa</taxon>
        <taxon>Ecdysozoa</taxon>
        <taxon>Nematoda</taxon>
        <taxon>Chromadorea</taxon>
        <taxon>Rhabditida</taxon>
        <taxon>Rhabditina</taxon>
        <taxon>Rhabditomorpha</taxon>
        <taxon>Rhabditoidea</taxon>
        <taxon>Rhabditidae</taxon>
        <taxon>Mesorhabditinae</taxon>
        <taxon>Mesorhabditis</taxon>
    </lineage>
</organism>
<comment type="caution">
    <text evidence="2">The sequence shown here is derived from an EMBL/GenBank/DDBJ whole genome shotgun (WGS) entry which is preliminary data.</text>
</comment>
<evidence type="ECO:0000313" key="3">
    <source>
        <dbReference type="Proteomes" id="UP001177023"/>
    </source>
</evidence>
<accession>A0AA36CFX3</accession>
<keyword evidence="3" id="KW-1185">Reference proteome</keyword>
<sequence length="88" mass="9933">MQAKALFLVVLMLIFSLLHAFPQYASDDDAAQLVGQSDLHGFYPVASEGRHKLRNAFHDGRLKRAMFVARIGKRVVKRPSYYAARIGK</sequence>
<protein>
    <submittedName>
        <fullName evidence="2">Uncharacterized protein</fullName>
    </submittedName>
</protein>
<dbReference type="Proteomes" id="UP001177023">
    <property type="component" value="Unassembled WGS sequence"/>
</dbReference>
<evidence type="ECO:0000313" key="2">
    <source>
        <dbReference type="EMBL" id="CAJ0567737.1"/>
    </source>
</evidence>
<proteinExistence type="predicted"/>
<dbReference type="EMBL" id="CATQJA010001552">
    <property type="protein sequence ID" value="CAJ0567737.1"/>
    <property type="molecule type" value="Genomic_DNA"/>
</dbReference>